<name>U7QA81_9CYAN</name>
<dbReference type="AlphaFoldDB" id="U7QA81"/>
<proteinExistence type="predicted"/>
<dbReference type="OrthoDB" id="476945at2"/>
<organism evidence="1 2">
    <name type="scientific">Lyngbya aestuarii BL J</name>
    <dbReference type="NCBI Taxonomy" id="1348334"/>
    <lineage>
        <taxon>Bacteria</taxon>
        <taxon>Bacillati</taxon>
        <taxon>Cyanobacteriota</taxon>
        <taxon>Cyanophyceae</taxon>
        <taxon>Oscillatoriophycideae</taxon>
        <taxon>Oscillatoriales</taxon>
        <taxon>Microcoleaceae</taxon>
        <taxon>Lyngbya</taxon>
    </lineage>
</organism>
<dbReference type="Proteomes" id="UP000017127">
    <property type="component" value="Unassembled WGS sequence"/>
</dbReference>
<sequence length="193" mass="22153">MLLIPLLATIGFVTRNQFKEQQPDSLAISSEVNVQDNLKLAKILAEEASEMIKNPPHSLTVWQTSQDKWRKSIQLLEAVSDDTANSEEIEKRLEIYRTDYNSVTQKIAQEQKAVNNLEAAQKLALEASVMVKNPPHPLKIWQTAEEQWQKAVNLLESIPEDAFMASEAQEKLDLYRTNLEIIRQRVQRESQNQ</sequence>
<protein>
    <submittedName>
        <fullName evidence="1">Uncharacterized protein</fullName>
    </submittedName>
</protein>
<gene>
    <name evidence="1" type="ORF">M595_6144</name>
</gene>
<dbReference type="RefSeq" id="WP_023069786.1">
    <property type="nucleotide sequence ID" value="NZ_AUZM01000158.1"/>
</dbReference>
<evidence type="ECO:0000313" key="1">
    <source>
        <dbReference type="EMBL" id="ERT03915.1"/>
    </source>
</evidence>
<comment type="caution">
    <text evidence="1">The sequence shown here is derived from an EMBL/GenBank/DDBJ whole genome shotgun (WGS) entry which is preliminary data.</text>
</comment>
<keyword evidence="2" id="KW-1185">Reference proteome</keyword>
<dbReference type="EMBL" id="AUZM01000158">
    <property type="protein sequence ID" value="ERT03915.1"/>
    <property type="molecule type" value="Genomic_DNA"/>
</dbReference>
<reference evidence="1 2" key="1">
    <citation type="journal article" date="2013" name="Front. Microbiol.">
        <title>Comparative genomic analyses of the cyanobacterium, Lyngbya aestuarii BL J, a powerful hydrogen producer.</title>
        <authorList>
            <person name="Kothari A."/>
            <person name="Vaughn M."/>
            <person name="Garcia-Pichel F."/>
        </authorList>
    </citation>
    <scope>NUCLEOTIDE SEQUENCE [LARGE SCALE GENOMIC DNA]</scope>
    <source>
        <strain evidence="1 2">BL J</strain>
    </source>
</reference>
<accession>U7QA81</accession>
<evidence type="ECO:0000313" key="2">
    <source>
        <dbReference type="Proteomes" id="UP000017127"/>
    </source>
</evidence>